<evidence type="ECO:0000313" key="1">
    <source>
        <dbReference type="EMBL" id="KFB47213.1"/>
    </source>
</evidence>
<evidence type="ECO:0000313" key="3">
    <source>
        <dbReference type="Proteomes" id="UP000030765"/>
    </source>
</evidence>
<evidence type="ECO:0000313" key="2">
    <source>
        <dbReference type="EnsemblMetazoa" id="ASIC015237-PA"/>
    </source>
</evidence>
<protein>
    <submittedName>
        <fullName evidence="1 2">TrmH family RNA methyltransferase</fullName>
    </submittedName>
</protein>
<keyword evidence="1" id="KW-0489">Methyltransferase</keyword>
<dbReference type="EMBL" id="KE525329">
    <property type="protein sequence ID" value="KFB47213.1"/>
    <property type="molecule type" value="Genomic_DNA"/>
</dbReference>
<dbReference type="Proteomes" id="UP000030765">
    <property type="component" value="Unassembled WGS sequence"/>
</dbReference>
<reference evidence="2" key="2">
    <citation type="submission" date="2020-05" db="UniProtKB">
        <authorList>
            <consortium name="EnsemblMetazoa"/>
        </authorList>
    </citation>
    <scope>IDENTIFICATION</scope>
</reference>
<keyword evidence="3" id="KW-1185">Reference proteome</keyword>
<name>A0A084WAG9_ANOSI</name>
<keyword evidence="1" id="KW-0808">Transferase</keyword>
<accession>A0A084WAG9</accession>
<proteinExistence type="predicted"/>
<gene>
    <name evidence="1" type="ORF">ZHAS_00015237</name>
</gene>
<dbReference type="GO" id="GO:0008168">
    <property type="term" value="F:methyltransferase activity"/>
    <property type="evidence" value="ECO:0007669"/>
    <property type="project" value="UniProtKB-KW"/>
</dbReference>
<dbReference type="EnsemblMetazoa" id="ASIC015237-RA">
    <property type="protein sequence ID" value="ASIC015237-PA"/>
    <property type="gene ID" value="ASIC015237"/>
</dbReference>
<reference evidence="1 3" key="1">
    <citation type="journal article" date="2014" name="BMC Genomics">
        <title>Genome sequence of Anopheles sinensis provides insight into genetics basis of mosquito competence for malaria parasites.</title>
        <authorList>
            <person name="Zhou D."/>
            <person name="Zhang D."/>
            <person name="Ding G."/>
            <person name="Shi L."/>
            <person name="Hou Q."/>
            <person name="Ye Y."/>
            <person name="Xu Y."/>
            <person name="Zhou H."/>
            <person name="Xiong C."/>
            <person name="Li S."/>
            <person name="Yu J."/>
            <person name="Hong S."/>
            <person name="Yu X."/>
            <person name="Zou P."/>
            <person name="Chen C."/>
            <person name="Chang X."/>
            <person name="Wang W."/>
            <person name="Lv Y."/>
            <person name="Sun Y."/>
            <person name="Ma L."/>
            <person name="Shen B."/>
            <person name="Zhu C."/>
        </authorList>
    </citation>
    <scope>NUCLEOTIDE SEQUENCE [LARGE SCALE GENOMIC DNA]</scope>
</reference>
<sequence>MPTAGSSREELGTDTIFAGRKEQTASAFARKILQIPTIKKCIPHAPHLAPAGWFRRSARSRTTFRFPLSAAAAPEVVQCTQQCNVPSNPTPATGNRFGMACHRLQLSGEPERNAGASSSGCANSLPERKCIRTHGARKKLSSGADWHLQVACLHTRANHLRGRAGGLWTAATEPAARRKDASGDG</sequence>
<organism evidence="1">
    <name type="scientific">Anopheles sinensis</name>
    <name type="common">Mosquito</name>
    <dbReference type="NCBI Taxonomy" id="74873"/>
    <lineage>
        <taxon>Eukaryota</taxon>
        <taxon>Metazoa</taxon>
        <taxon>Ecdysozoa</taxon>
        <taxon>Arthropoda</taxon>
        <taxon>Hexapoda</taxon>
        <taxon>Insecta</taxon>
        <taxon>Pterygota</taxon>
        <taxon>Neoptera</taxon>
        <taxon>Endopterygota</taxon>
        <taxon>Diptera</taxon>
        <taxon>Nematocera</taxon>
        <taxon>Culicoidea</taxon>
        <taxon>Culicidae</taxon>
        <taxon>Anophelinae</taxon>
        <taxon>Anopheles</taxon>
    </lineage>
</organism>
<dbReference type="GO" id="GO:0032259">
    <property type="term" value="P:methylation"/>
    <property type="evidence" value="ECO:0007669"/>
    <property type="project" value="UniProtKB-KW"/>
</dbReference>
<dbReference type="VEuPathDB" id="VectorBase:ASIC015237"/>
<dbReference type="AlphaFoldDB" id="A0A084WAG9"/>
<dbReference type="EMBL" id="ATLV01022193">
    <property type="status" value="NOT_ANNOTATED_CDS"/>
    <property type="molecule type" value="Genomic_DNA"/>
</dbReference>